<dbReference type="Proteomes" id="UP000194873">
    <property type="component" value="Unassembled WGS sequence"/>
</dbReference>
<dbReference type="Pfam" id="PF18962">
    <property type="entry name" value="Por_Secre_tail"/>
    <property type="match status" value="1"/>
</dbReference>
<keyword evidence="3" id="KW-1185">Reference proteome</keyword>
<reference evidence="2 3" key="1">
    <citation type="submission" date="2017-01" db="EMBL/GenBank/DDBJ databases">
        <title>A new Hymenobacter.</title>
        <authorList>
            <person name="Liang Y."/>
            <person name="Feng F."/>
        </authorList>
    </citation>
    <scope>NUCLEOTIDE SEQUENCE [LARGE SCALE GENOMIC DNA]</scope>
    <source>
        <strain evidence="2">MIMBbqt21</strain>
    </source>
</reference>
<protein>
    <recommendedName>
        <fullName evidence="1">Secretion system C-terminal sorting domain-containing protein</fullName>
    </recommendedName>
</protein>
<evidence type="ECO:0000259" key="1">
    <source>
        <dbReference type="Pfam" id="PF18962"/>
    </source>
</evidence>
<accession>A0A243W964</accession>
<comment type="caution">
    <text evidence="2">The sequence shown here is derived from an EMBL/GenBank/DDBJ whole genome shotgun (WGS) entry which is preliminary data.</text>
</comment>
<dbReference type="InterPro" id="IPR026444">
    <property type="entry name" value="Secre_tail"/>
</dbReference>
<evidence type="ECO:0000313" key="2">
    <source>
        <dbReference type="EMBL" id="OUJ71946.1"/>
    </source>
</evidence>
<proteinExistence type="predicted"/>
<feature type="domain" description="Secretion system C-terminal sorting" evidence="1">
    <location>
        <begin position="86"/>
        <end position="162"/>
    </location>
</feature>
<organism evidence="2 3">
    <name type="scientific">Hymenobacter crusticola</name>
    <dbReference type="NCBI Taxonomy" id="1770526"/>
    <lineage>
        <taxon>Bacteria</taxon>
        <taxon>Pseudomonadati</taxon>
        <taxon>Bacteroidota</taxon>
        <taxon>Cytophagia</taxon>
        <taxon>Cytophagales</taxon>
        <taxon>Hymenobacteraceae</taxon>
        <taxon>Hymenobacter</taxon>
    </lineage>
</organism>
<dbReference type="NCBIfam" id="TIGR04183">
    <property type="entry name" value="Por_Secre_tail"/>
    <property type="match status" value="1"/>
</dbReference>
<dbReference type="AlphaFoldDB" id="A0A243W964"/>
<gene>
    <name evidence="2" type="ORF">BXP70_20205</name>
</gene>
<dbReference type="EMBL" id="MTSE01000013">
    <property type="protein sequence ID" value="OUJ71946.1"/>
    <property type="molecule type" value="Genomic_DNA"/>
</dbReference>
<sequence>MKNGGFIVGAASSTTTNLITPGTTTYKQFSVPITYTSTEAPDSLRLGFSVGGNQVFSSSAALTIDDVSFSFTTANASPAVAATLSVYPNPSSNGVFSLASLQKASVATAPLSVTDALGKVVLQQAAAPASAANGRQLDLRGKPAGVYLLRLDTPEGVVVRKLQLQ</sequence>
<name>A0A243W964_9BACT</name>
<evidence type="ECO:0000313" key="3">
    <source>
        <dbReference type="Proteomes" id="UP000194873"/>
    </source>
</evidence>